<keyword evidence="1" id="KW-0001">2Fe-2S</keyword>
<dbReference type="FunFam" id="2.102.10.10:FF:000014">
    <property type="entry name" value="Oxidoreductase, FAD dependent"/>
    <property type="match status" value="1"/>
</dbReference>
<dbReference type="PROSITE" id="PS51296">
    <property type="entry name" value="RIESKE"/>
    <property type="match status" value="1"/>
</dbReference>
<dbReference type="SUPFAM" id="SSF50022">
    <property type="entry name" value="ISP domain"/>
    <property type="match status" value="1"/>
</dbReference>
<dbReference type="RefSeq" id="WP_101356460.1">
    <property type="nucleotide sequence ID" value="NZ_PIQO01000028.1"/>
</dbReference>
<protein>
    <submittedName>
        <fullName evidence="7">FAD-dependent oxidoreductase</fullName>
    </submittedName>
</protein>
<dbReference type="GO" id="GO:0016020">
    <property type="term" value="C:membrane"/>
    <property type="evidence" value="ECO:0007669"/>
    <property type="project" value="InterPro"/>
</dbReference>
<dbReference type="PANTHER" id="PTHR13847:SF274">
    <property type="entry name" value="RIESKE 2FE-2S IRON-SULFUR PROTEIN YHFW-RELATED"/>
    <property type="match status" value="1"/>
</dbReference>
<dbReference type="Proteomes" id="UP000233440">
    <property type="component" value="Unassembled WGS sequence"/>
</dbReference>
<keyword evidence="3" id="KW-0408">Iron</keyword>
<dbReference type="EMBL" id="PIQO01000028">
    <property type="protein sequence ID" value="PKR82770.1"/>
    <property type="molecule type" value="Genomic_DNA"/>
</dbReference>
<evidence type="ECO:0000313" key="8">
    <source>
        <dbReference type="Proteomes" id="UP000233440"/>
    </source>
</evidence>
<dbReference type="AlphaFoldDB" id="A0A2N3LDN9"/>
<dbReference type="Gene3D" id="3.30.9.10">
    <property type="entry name" value="D-Amino Acid Oxidase, subunit A, domain 2"/>
    <property type="match status" value="1"/>
</dbReference>
<dbReference type="InterPro" id="IPR017941">
    <property type="entry name" value="Rieske_2Fe-2S"/>
</dbReference>
<dbReference type="PANTHER" id="PTHR13847">
    <property type="entry name" value="SARCOSINE DEHYDROGENASE-RELATED"/>
    <property type="match status" value="1"/>
</dbReference>
<dbReference type="Pfam" id="PF00355">
    <property type="entry name" value="Rieske"/>
    <property type="match status" value="1"/>
</dbReference>
<evidence type="ECO:0000256" key="2">
    <source>
        <dbReference type="ARBA" id="ARBA00022723"/>
    </source>
</evidence>
<dbReference type="GO" id="GO:0005737">
    <property type="term" value="C:cytoplasm"/>
    <property type="evidence" value="ECO:0007669"/>
    <property type="project" value="TreeGrafter"/>
</dbReference>
<comment type="caution">
    <text evidence="7">The sequence shown here is derived from an EMBL/GenBank/DDBJ whole genome shotgun (WGS) entry which is preliminary data.</text>
</comment>
<dbReference type="Pfam" id="PF01266">
    <property type="entry name" value="DAO"/>
    <property type="match status" value="1"/>
</dbReference>
<dbReference type="CDD" id="cd03477">
    <property type="entry name" value="Rieske_YhfW_C"/>
    <property type="match status" value="1"/>
</dbReference>
<keyword evidence="8" id="KW-1185">Reference proteome</keyword>
<evidence type="ECO:0000259" key="6">
    <source>
        <dbReference type="PROSITE" id="PS51296"/>
    </source>
</evidence>
<proteinExistence type="predicted"/>
<dbReference type="OrthoDB" id="9767869at2"/>
<dbReference type="GO" id="GO:0051537">
    <property type="term" value="F:2 iron, 2 sulfur cluster binding"/>
    <property type="evidence" value="ECO:0007669"/>
    <property type="project" value="UniProtKB-KW"/>
</dbReference>
<dbReference type="Gene3D" id="3.50.50.60">
    <property type="entry name" value="FAD/NAD(P)-binding domain"/>
    <property type="match status" value="1"/>
</dbReference>
<dbReference type="Gene3D" id="2.102.10.10">
    <property type="entry name" value="Rieske [2Fe-2S] iron-sulphur domain"/>
    <property type="match status" value="1"/>
</dbReference>
<name>A0A2N3LDN9_9BACI</name>
<organism evidence="7 8">
    <name type="scientific">Heyndrickxia camelliae</name>
    <dbReference type="NCBI Taxonomy" id="1707093"/>
    <lineage>
        <taxon>Bacteria</taxon>
        <taxon>Bacillati</taxon>
        <taxon>Bacillota</taxon>
        <taxon>Bacilli</taxon>
        <taxon>Bacillales</taxon>
        <taxon>Bacillaceae</taxon>
        <taxon>Heyndrickxia</taxon>
    </lineage>
</organism>
<evidence type="ECO:0000313" key="7">
    <source>
        <dbReference type="EMBL" id="PKR82770.1"/>
    </source>
</evidence>
<dbReference type="InterPro" id="IPR036188">
    <property type="entry name" value="FAD/NAD-bd_sf"/>
</dbReference>
<evidence type="ECO:0000256" key="1">
    <source>
        <dbReference type="ARBA" id="ARBA00022714"/>
    </source>
</evidence>
<keyword evidence="4" id="KW-0411">Iron-sulfur</keyword>
<evidence type="ECO:0000256" key="5">
    <source>
        <dbReference type="ARBA" id="ARBA00023157"/>
    </source>
</evidence>
<dbReference type="SUPFAM" id="SSF51905">
    <property type="entry name" value="FAD/NAD(P)-binding domain"/>
    <property type="match status" value="1"/>
</dbReference>
<evidence type="ECO:0000256" key="3">
    <source>
        <dbReference type="ARBA" id="ARBA00023004"/>
    </source>
</evidence>
<dbReference type="GO" id="GO:0016705">
    <property type="term" value="F:oxidoreductase activity, acting on paired donors, with incorporation or reduction of molecular oxygen"/>
    <property type="evidence" value="ECO:0007669"/>
    <property type="project" value="UniProtKB-ARBA"/>
</dbReference>
<reference evidence="7 8" key="1">
    <citation type="submission" date="2017-11" db="EMBL/GenBank/DDBJ databases">
        <title>Bacillus camelliae sp. nov., isolated from pu'er tea.</title>
        <authorList>
            <person name="Niu L."/>
        </authorList>
    </citation>
    <scope>NUCLEOTIDE SEQUENCE [LARGE SCALE GENOMIC DNA]</scope>
    <source>
        <strain evidence="7 8">7578-1</strain>
    </source>
</reference>
<dbReference type="InterPro" id="IPR038010">
    <property type="entry name" value="YhfW_C"/>
</dbReference>
<evidence type="ECO:0000256" key="4">
    <source>
        <dbReference type="ARBA" id="ARBA00023014"/>
    </source>
</evidence>
<dbReference type="InterPro" id="IPR006076">
    <property type="entry name" value="FAD-dep_OxRdtase"/>
</dbReference>
<dbReference type="GO" id="GO:0004497">
    <property type="term" value="F:monooxygenase activity"/>
    <property type="evidence" value="ECO:0007669"/>
    <property type="project" value="UniProtKB-ARBA"/>
</dbReference>
<keyword evidence="5" id="KW-1015">Disulfide bond</keyword>
<dbReference type="PRINTS" id="PR00162">
    <property type="entry name" value="RIESKE"/>
</dbReference>
<accession>A0A2N3LDN9</accession>
<sequence>MVSEERFRKHIPQFPEPLWRENMNFPRFSSLQEDIEVDIAVVGGGITGITTAYLLVKEGFKVALVEAGNLLNGTTGHTTAKITAQHGLIYDELIQSMGVESAKLYYEANNDAITFIRNTVNEHNIDCDLTNEDAIIYTNSDDYIIKLKNEMIAYEKLGIKGEIMDHVSAGFPVKKALKMTNQAHFHPIKYLKPLLEYIKDNGGLIFENTTATDVDTQQKLKVRTSGGHTVNCKYVCACTHFPFYDGLGFYPTRMYAERSYIIAIKPEKEFSGGMYINAEQPTRSLRTAMFGDEKLLLIGGENHKTGQGIPTILYYQALERYAEEEFGIKDYLFRWSAQDLTTLDKVPYVGQITDGHPNIYVATGYRKWGMTNSTVAANLIKDLILEKENPYIELYAPSRFGNTSMKSFLSTNIDVAKHLIEGKVEYPLMRVDELEADQGSVVNVNGKRAGAYRDKDGNVYIVDTTCTHLGCEVEWNSGDRTWDCPCHGSRFSIHGDVIEGPAESPLKKIAEE</sequence>
<dbReference type="InterPro" id="IPR005805">
    <property type="entry name" value="Rieske_Fe-S_prot_C"/>
</dbReference>
<feature type="domain" description="Rieske" evidence="6">
    <location>
        <begin position="426"/>
        <end position="512"/>
    </location>
</feature>
<keyword evidence="2" id="KW-0479">Metal-binding</keyword>
<gene>
    <name evidence="7" type="ORF">CWO92_22545</name>
</gene>
<dbReference type="InterPro" id="IPR036922">
    <property type="entry name" value="Rieske_2Fe-2S_sf"/>
</dbReference>
<dbReference type="GO" id="GO:0046872">
    <property type="term" value="F:metal ion binding"/>
    <property type="evidence" value="ECO:0007669"/>
    <property type="project" value="UniProtKB-KW"/>
</dbReference>